<dbReference type="AlphaFoldDB" id="K7EWG8"/>
<dbReference type="OMA" id="TEMEWRI"/>
<dbReference type="eggNOG" id="ENOG502QS6T">
    <property type="taxonomic scope" value="Eukaryota"/>
</dbReference>
<keyword evidence="3" id="KW-1185">Reference proteome</keyword>
<reference evidence="2" key="3">
    <citation type="submission" date="2025-08" db="UniProtKB">
        <authorList>
            <consortium name="Ensembl"/>
        </authorList>
    </citation>
    <scope>IDENTIFICATION</scope>
</reference>
<dbReference type="PANTHER" id="PTHR45913">
    <property type="entry name" value="EPM2A-INTERACTING PROTEIN 1"/>
    <property type="match status" value="1"/>
</dbReference>
<reference evidence="2" key="4">
    <citation type="submission" date="2025-09" db="UniProtKB">
        <authorList>
            <consortium name="Ensembl"/>
        </authorList>
    </citation>
    <scope>IDENTIFICATION</scope>
</reference>
<dbReference type="Pfam" id="PF18658">
    <property type="entry name" value="zf-C2H2_12"/>
    <property type="match status" value="1"/>
</dbReference>
<dbReference type="EMBL" id="AGCU01032699">
    <property type="status" value="NOT_ANNOTATED_CDS"/>
    <property type="molecule type" value="Genomic_DNA"/>
</dbReference>
<dbReference type="InterPro" id="IPR040647">
    <property type="entry name" value="SPIN-DOC_Znf-C2H2"/>
</dbReference>
<protein>
    <submittedName>
        <fullName evidence="2">General transcription factor II-I repeat domain-containing protein 2A-like</fullName>
    </submittedName>
</protein>
<dbReference type="InterPro" id="IPR012337">
    <property type="entry name" value="RNaseH-like_sf"/>
</dbReference>
<reference evidence="3" key="2">
    <citation type="journal article" date="2013" name="Nat. Genet.">
        <title>The draft genomes of soft-shell turtle and green sea turtle yield insights into the development and evolution of the turtle-specific body plan.</title>
        <authorList>
            <person name="Wang Z."/>
            <person name="Pascual-Anaya J."/>
            <person name="Zadissa A."/>
            <person name="Li W."/>
            <person name="Niimura Y."/>
            <person name="Huang Z."/>
            <person name="Li C."/>
            <person name="White S."/>
            <person name="Xiong Z."/>
            <person name="Fang D."/>
            <person name="Wang B."/>
            <person name="Ming Y."/>
            <person name="Chen Y."/>
            <person name="Zheng Y."/>
            <person name="Kuraku S."/>
            <person name="Pignatelli M."/>
            <person name="Herrero J."/>
            <person name="Beal K."/>
            <person name="Nozawa M."/>
            <person name="Li Q."/>
            <person name="Wang J."/>
            <person name="Zhang H."/>
            <person name="Yu L."/>
            <person name="Shigenobu S."/>
            <person name="Wang J."/>
            <person name="Liu J."/>
            <person name="Flicek P."/>
            <person name="Searle S."/>
            <person name="Wang J."/>
            <person name="Kuratani S."/>
            <person name="Yin Y."/>
            <person name="Aken B."/>
            <person name="Zhang G."/>
            <person name="Irie N."/>
        </authorList>
    </citation>
    <scope>NUCLEOTIDE SEQUENCE [LARGE SCALE GENOMIC DNA]</scope>
    <source>
        <strain evidence="3">Daiwa-1</strain>
    </source>
</reference>
<organism evidence="2 3">
    <name type="scientific">Pelodiscus sinensis</name>
    <name type="common">Chinese softshell turtle</name>
    <name type="synonym">Trionyx sinensis</name>
    <dbReference type="NCBI Taxonomy" id="13735"/>
    <lineage>
        <taxon>Eukaryota</taxon>
        <taxon>Metazoa</taxon>
        <taxon>Chordata</taxon>
        <taxon>Craniata</taxon>
        <taxon>Vertebrata</taxon>
        <taxon>Euteleostomi</taxon>
        <taxon>Archelosauria</taxon>
        <taxon>Testudinata</taxon>
        <taxon>Testudines</taxon>
        <taxon>Cryptodira</taxon>
        <taxon>Trionychia</taxon>
        <taxon>Trionychidae</taxon>
        <taxon>Pelodiscus</taxon>
    </lineage>
</organism>
<dbReference type="SUPFAM" id="SSF53098">
    <property type="entry name" value="Ribonuclease H-like"/>
    <property type="match status" value="1"/>
</dbReference>
<reference evidence="3" key="1">
    <citation type="submission" date="2011-10" db="EMBL/GenBank/DDBJ databases">
        <authorList>
            <consortium name="Soft-shell Turtle Genome Consortium"/>
        </authorList>
    </citation>
    <scope>NUCLEOTIDE SEQUENCE [LARGE SCALE GENOMIC DNA]</scope>
    <source>
        <strain evidence="3">Daiwa-1</strain>
    </source>
</reference>
<dbReference type="PANTHER" id="PTHR45913:SF21">
    <property type="entry name" value="DUF4371 DOMAIN-CONTAINING PROTEIN"/>
    <property type="match status" value="1"/>
</dbReference>
<accession>K7EWG8</accession>
<name>K7EWG8_PELSI</name>
<dbReference type="Ensembl" id="ENSPSIT00000000128.1">
    <property type="protein sequence ID" value="ENSPSIP00000000128.1"/>
    <property type="gene ID" value="ENSPSIG00000000127.1"/>
</dbReference>
<dbReference type="GeneTree" id="ENSGT00950000182812"/>
<dbReference type="Proteomes" id="UP000007267">
    <property type="component" value="Unassembled WGS sequence"/>
</dbReference>
<proteinExistence type="predicted"/>
<evidence type="ECO:0000313" key="2">
    <source>
        <dbReference type="Ensembl" id="ENSPSIP00000000128.1"/>
    </source>
</evidence>
<dbReference type="HOGENOM" id="CLU_021316_5_1_1"/>
<feature type="domain" description="SPIN-DOC-like zinc-finger" evidence="1">
    <location>
        <begin position="19"/>
        <end position="76"/>
    </location>
</feature>
<evidence type="ECO:0000259" key="1">
    <source>
        <dbReference type="Pfam" id="PF18658"/>
    </source>
</evidence>
<evidence type="ECO:0000313" key="3">
    <source>
        <dbReference type="Proteomes" id="UP000007267"/>
    </source>
</evidence>
<sequence length="558" mass="64100">MASANKRIKIDTECHVFNEKWTNEYFIVAVKCKPICLICREVISVLKKSNLERHYNTKHIEYEEYQGQLREDKIKELQKNLNTQQTIFTKRQKEMDSVMQASYVVNELIKKRNRPHSDGEFIKECIVATAALLAPEKLRLFESMNLSRRTVSDGIKDETHDIEISQEDSAADFEFYSLAVDEVTDITGTAQLAIFLRGITSVFKIQEDLLSLVPMHDSIRGEDVFEKVISAVHGYQLSFEKLSGLTTNGAPAMVESQKGLVALVKKEMDRLGLDPSKLIVCHCNIHQENLCAQSMRLNKVMSIAVLSINFIKSKGFNSCQFKELLKDHEAAYGDVVSYSGVRWLTRGNTLKQFYELRNEVKLFMEMNGKSVAELSNPKWLCDLAFMVDITQYFSALNVKLQGPNQLLISLLSHVKSFETKLKLWQTQLEKGNMTHFPTLQAQKPASTVEYARECAHLLQKFCDQFQDLISKELELNIFFMPLSVEVCNVHEVFQHELTEMQNNHELRDKHSSLPVLQFYRLYVGANKFPNVRRHALKIASMFGTTYCFKQACSRLVKN</sequence>